<sequence>MPEVPNLNNNLQRFIGVASPVSNTKPGNNGTVGQNPSALLHREKSKSATLSGQKPAILVTPRSVASEQAQITSLSKHVPQPQPYIQSPLHSPRLAFITTQFLQNQIAANDEPRISGEPSSGKAKSQAQPVHSPGGGKQNFNNYDDDEVYLAMSEYGLYQELGKRNGLYTNKVDDKHDTCAKSLLLPDLAPY</sequence>
<proteinExistence type="predicted"/>
<feature type="region of interest" description="Disordered" evidence="1">
    <location>
        <begin position="111"/>
        <end position="142"/>
    </location>
</feature>
<reference evidence="2 3" key="1">
    <citation type="journal article" date="2021" name="Elife">
        <title>Chloroplast acquisition without the gene transfer in kleptoplastic sea slugs, Plakobranchus ocellatus.</title>
        <authorList>
            <person name="Maeda T."/>
            <person name="Takahashi S."/>
            <person name="Yoshida T."/>
            <person name="Shimamura S."/>
            <person name="Takaki Y."/>
            <person name="Nagai Y."/>
            <person name="Toyoda A."/>
            <person name="Suzuki Y."/>
            <person name="Arimoto A."/>
            <person name="Ishii H."/>
            <person name="Satoh N."/>
            <person name="Nishiyama T."/>
            <person name="Hasebe M."/>
            <person name="Maruyama T."/>
            <person name="Minagawa J."/>
            <person name="Obokata J."/>
            <person name="Shigenobu S."/>
        </authorList>
    </citation>
    <scope>NUCLEOTIDE SEQUENCE [LARGE SCALE GENOMIC DNA]</scope>
</reference>
<evidence type="ECO:0000256" key="1">
    <source>
        <dbReference type="SAM" id="MobiDB-lite"/>
    </source>
</evidence>
<evidence type="ECO:0000313" key="3">
    <source>
        <dbReference type="Proteomes" id="UP000735302"/>
    </source>
</evidence>
<keyword evidence="3" id="KW-1185">Reference proteome</keyword>
<protein>
    <submittedName>
        <fullName evidence="2">Uncharacterized protein</fullName>
    </submittedName>
</protein>
<accession>A0AAV4CIW9</accession>
<gene>
    <name evidence="2" type="ORF">PoB_005805000</name>
</gene>
<organism evidence="2 3">
    <name type="scientific">Plakobranchus ocellatus</name>
    <dbReference type="NCBI Taxonomy" id="259542"/>
    <lineage>
        <taxon>Eukaryota</taxon>
        <taxon>Metazoa</taxon>
        <taxon>Spiralia</taxon>
        <taxon>Lophotrochozoa</taxon>
        <taxon>Mollusca</taxon>
        <taxon>Gastropoda</taxon>
        <taxon>Heterobranchia</taxon>
        <taxon>Euthyneura</taxon>
        <taxon>Panpulmonata</taxon>
        <taxon>Sacoglossa</taxon>
        <taxon>Placobranchoidea</taxon>
        <taxon>Plakobranchidae</taxon>
        <taxon>Plakobranchus</taxon>
    </lineage>
</organism>
<dbReference type="AlphaFoldDB" id="A0AAV4CIW9"/>
<evidence type="ECO:0000313" key="2">
    <source>
        <dbReference type="EMBL" id="GFO31545.1"/>
    </source>
</evidence>
<dbReference type="Proteomes" id="UP000735302">
    <property type="component" value="Unassembled WGS sequence"/>
</dbReference>
<comment type="caution">
    <text evidence="2">The sequence shown here is derived from an EMBL/GenBank/DDBJ whole genome shotgun (WGS) entry which is preliminary data.</text>
</comment>
<dbReference type="EMBL" id="BLXT01006409">
    <property type="protein sequence ID" value="GFO31545.1"/>
    <property type="molecule type" value="Genomic_DNA"/>
</dbReference>
<name>A0AAV4CIW9_9GAST</name>